<keyword evidence="3" id="KW-1185">Reference proteome</keyword>
<keyword evidence="1" id="KW-1133">Transmembrane helix</keyword>
<feature type="transmembrane region" description="Helical" evidence="1">
    <location>
        <begin position="6"/>
        <end position="24"/>
    </location>
</feature>
<dbReference type="EMBL" id="JAGKQM010000013">
    <property type="protein sequence ID" value="KAH0892810.1"/>
    <property type="molecule type" value="Genomic_DNA"/>
</dbReference>
<keyword evidence="1" id="KW-0812">Transmembrane</keyword>
<evidence type="ECO:0000313" key="2">
    <source>
        <dbReference type="EMBL" id="KAH0892810.1"/>
    </source>
</evidence>
<protein>
    <submittedName>
        <fullName evidence="2">Uncharacterized protein</fullName>
    </submittedName>
</protein>
<reference evidence="2 3" key="1">
    <citation type="submission" date="2021-05" db="EMBL/GenBank/DDBJ databases">
        <title>Genome Assembly of Synthetic Allotetraploid Brassica napus Reveals Homoeologous Exchanges between Subgenomes.</title>
        <authorList>
            <person name="Davis J.T."/>
        </authorList>
    </citation>
    <scope>NUCLEOTIDE SEQUENCE [LARGE SCALE GENOMIC DNA]</scope>
    <source>
        <strain evidence="3">cv. Da-Ae</strain>
        <tissue evidence="2">Seedling</tissue>
    </source>
</reference>
<dbReference type="Proteomes" id="UP000824890">
    <property type="component" value="Unassembled WGS sequence"/>
</dbReference>
<evidence type="ECO:0000256" key="1">
    <source>
        <dbReference type="SAM" id="Phobius"/>
    </source>
</evidence>
<comment type="caution">
    <text evidence="2">The sequence shown here is derived from an EMBL/GenBank/DDBJ whole genome shotgun (WGS) entry which is preliminary data.</text>
</comment>
<organism evidence="2 3">
    <name type="scientific">Brassica napus</name>
    <name type="common">Rape</name>
    <dbReference type="NCBI Taxonomy" id="3708"/>
    <lineage>
        <taxon>Eukaryota</taxon>
        <taxon>Viridiplantae</taxon>
        <taxon>Streptophyta</taxon>
        <taxon>Embryophyta</taxon>
        <taxon>Tracheophyta</taxon>
        <taxon>Spermatophyta</taxon>
        <taxon>Magnoliopsida</taxon>
        <taxon>eudicotyledons</taxon>
        <taxon>Gunneridae</taxon>
        <taxon>Pentapetalae</taxon>
        <taxon>rosids</taxon>
        <taxon>malvids</taxon>
        <taxon>Brassicales</taxon>
        <taxon>Brassicaceae</taxon>
        <taxon>Brassiceae</taxon>
        <taxon>Brassica</taxon>
    </lineage>
</organism>
<gene>
    <name evidence="2" type="ORF">HID58_055239</name>
</gene>
<proteinExistence type="predicted"/>
<name>A0ABQ8AL98_BRANA</name>
<keyword evidence="1" id="KW-0472">Membrane</keyword>
<sequence length="66" mass="7898">MALKLYHFWNSTVATVVLCVLKFWRIEWRKRPLKLVSNYEVLSRMLFEPGIPEIQAFRTRIPNAGY</sequence>
<evidence type="ECO:0000313" key="3">
    <source>
        <dbReference type="Proteomes" id="UP000824890"/>
    </source>
</evidence>
<accession>A0ABQ8AL98</accession>